<dbReference type="PANTHER" id="PTHR12418">
    <property type="entry name" value="ACYL-COENZYME A THIOESTERASE THEM4"/>
    <property type="match status" value="1"/>
</dbReference>
<feature type="compositionally biased region" description="Acidic residues" evidence="5">
    <location>
        <begin position="82"/>
        <end position="91"/>
    </location>
</feature>
<keyword evidence="3" id="KW-0276">Fatty acid metabolism</keyword>
<protein>
    <recommendedName>
        <fullName evidence="8">Thioesterase domain-containing protein</fullName>
    </recommendedName>
</protein>
<name>A0ABD3MJS0_9STRA</name>
<keyword evidence="1" id="KW-0963">Cytoplasm</keyword>
<keyword evidence="4" id="KW-0443">Lipid metabolism</keyword>
<feature type="compositionally biased region" description="Basic and acidic residues" evidence="5">
    <location>
        <begin position="30"/>
        <end position="43"/>
    </location>
</feature>
<dbReference type="EMBL" id="JALLAZ020001778">
    <property type="protein sequence ID" value="KAL3764345.1"/>
    <property type="molecule type" value="Genomic_DNA"/>
</dbReference>
<dbReference type="InterPro" id="IPR029069">
    <property type="entry name" value="HotDog_dom_sf"/>
</dbReference>
<evidence type="ECO:0000256" key="1">
    <source>
        <dbReference type="ARBA" id="ARBA00022490"/>
    </source>
</evidence>
<evidence type="ECO:0000256" key="3">
    <source>
        <dbReference type="ARBA" id="ARBA00022832"/>
    </source>
</evidence>
<evidence type="ECO:0008006" key="8">
    <source>
        <dbReference type="Google" id="ProtNLM"/>
    </source>
</evidence>
<organism evidence="6 7">
    <name type="scientific">Stephanodiscus triporus</name>
    <dbReference type="NCBI Taxonomy" id="2934178"/>
    <lineage>
        <taxon>Eukaryota</taxon>
        <taxon>Sar</taxon>
        <taxon>Stramenopiles</taxon>
        <taxon>Ochrophyta</taxon>
        <taxon>Bacillariophyta</taxon>
        <taxon>Coscinodiscophyceae</taxon>
        <taxon>Thalassiosirophycidae</taxon>
        <taxon>Stephanodiscales</taxon>
        <taxon>Stephanodiscaceae</taxon>
        <taxon>Stephanodiscus</taxon>
    </lineage>
</organism>
<keyword evidence="7" id="KW-1185">Reference proteome</keyword>
<dbReference type="AlphaFoldDB" id="A0ABD3MJS0"/>
<dbReference type="InterPro" id="IPR052365">
    <property type="entry name" value="THEM4/THEM5_acyl-CoA_thioest"/>
</dbReference>
<dbReference type="GO" id="GO:0006631">
    <property type="term" value="P:fatty acid metabolic process"/>
    <property type="evidence" value="ECO:0007669"/>
    <property type="project" value="UniProtKB-KW"/>
</dbReference>
<accession>A0ABD3MJS0</accession>
<dbReference type="Gene3D" id="3.10.129.10">
    <property type="entry name" value="Hotdog Thioesterase"/>
    <property type="match status" value="1"/>
</dbReference>
<comment type="caution">
    <text evidence="6">The sequence shown here is derived from an EMBL/GenBank/DDBJ whole genome shotgun (WGS) entry which is preliminary data.</text>
</comment>
<evidence type="ECO:0000313" key="7">
    <source>
        <dbReference type="Proteomes" id="UP001530315"/>
    </source>
</evidence>
<gene>
    <name evidence="6" type="ORF">ACHAW5_003481</name>
</gene>
<evidence type="ECO:0000256" key="4">
    <source>
        <dbReference type="ARBA" id="ARBA00023098"/>
    </source>
</evidence>
<dbReference type="SUPFAM" id="SSF54637">
    <property type="entry name" value="Thioesterase/thiol ester dehydrase-isomerase"/>
    <property type="match status" value="1"/>
</dbReference>
<sequence length="260" mass="28851">MTVVVASTDDEAARLPHATSLSIDRVELDFDERKGQRRGDKANSKRRLPSWTKTHIPQWGTPISVPEWDDDEIIPDGKGDDNGEDDEDNENDAGSCDYVSGREDRTDEYRINNGWEGADLCHSRHSPVRISHYAVTYAPSRGGVGTVLTGLCHFTERAESHRGNCHGGSMTSVVDDVVGWTAFHVTGRCRPWSGYTVQVNVSLKCPIAVGSYLKVCGTVVKWDGRKVWVHSKLISMKDENEMEEIVHCVGEGLVILNKDV</sequence>
<reference evidence="6 7" key="1">
    <citation type="submission" date="2024-10" db="EMBL/GenBank/DDBJ databases">
        <title>Updated reference genomes for cyclostephanoid diatoms.</title>
        <authorList>
            <person name="Roberts W.R."/>
            <person name="Alverson A.J."/>
        </authorList>
    </citation>
    <scope>NUCLEOTIDE SEQUENCE [LARGE SCALE GENOMIC DNA]</scope>
    <source>
        <strain evidence="6 7">AJA276-08</strain>
    </source>
</reference>
<feature type="region of interest" description="Disordered" evidence="5">
    <location>
        <begin position="30"/>
        <end position="101"/>
    </location>
</feature>
<keyword evidence="2" id="KW-0378">Hydrolase</keyword>
<proteinExistence type="predicted"/>
<evidence type="ECO:0000313" key="6">
    <source>
        <dbReference type="EMBL" id="KAL3764345.1"/>
    </source>
</evidence>
<dbReference type="GO" id="GO:0016787">
    <property type="term" value="F:hydrolase activity"/>
    <property type="evidence" value="ECO:0007669"/>
    <property type="project" value="UniProtKB-KW"/>
</dbReference>
<evidence type="ECO:0000256" key="2">
    <source>
        <dbReference type="ARBA" id="ARBA00022801"/>
    </source>
</evidence>
<dbReference type="PANTHER" id="PTHR12418:SF19">
    <property type="entry name" value="ACYL-COENZYME A THIOESTERASE THEM4"/>
    <property type="match status" value="1"/>
</dbReference>
<evidence type="ECO:0000256" key="5">
    <source>
        <dbReference type="SAM" id="MobiDB-lite"/>
    </source>
</evidence>
<dbReference type="Proteomes" id="UP001530315">
    <property type="component" value="Unassembled WGS sequence"/>
</dbReference>